<keyword evidence="2" id="KW-1185">Reference proteome</keyword>
<protein>
    <submittedName>
        <fullName evidence="1">Uncharacterized protein</fullName>
    </submittedName>
</protein>
<dbReference type="EMBL" id="JBGFUD010005412">
    <property type="protein sequence ID" value="MFH4980333.1"/>
    <property type="molecule type" value="Genomic_DNA"/>
</dbReference>
<comment type="caution">
    <text evidence="1">The sequence shown here is derived from an EMBL/GenBank/DDBJ whole genome shotgun (WGS) entry which is preliminary data.</text>
</comment>
<name>A0ABD6EK29_9BILA</name>
<sequence>MRLSIPRLFAQFVRNADHVTNNLHEFRRNVLKFSGANILFHISFALLIEEFGFPTPDVVYDIRQCLSPDFAQFARHGNLVEHDLRISNAIRTFHFAEKEMKSRFDEVDVRGSKFLDR</sequence>
<accession>A0ABD6EK29</accession>
<evidence type="ECO:0000313" key="1">
    <source>
        <dbReference type="EMBL" id="MFH4980333.1"/>
    </source>
</evidence>
<evidence type="ECO:0000313" key="2">
    <source>
        <dbReference type="Proteomes" id="UP001608902"/>
    </source>
</evidence>
<reference evidence="1 2" key="1">
    <citation type="submission" date="2024-08" db="EMBL/GenBank/DDBJ databases">
        <title>Gnathostoma spinigerum genome.</title>
        <authorList>
            <person name="Gonzalez-Bertolin B."/>
            <person name="Monzon S."/>
            <person name="Zaballos A."/>
            <person name="Jimenez P."/>
            <person name="Dekumyoy P."/>
            <person name="Varona S."/>
            <person name="Cuesta I."/>
            <person name="Sumanam S."/>
            <person name="Adisakwattana P."/>
            <person name="Gasser R.B."/>
            <person name="Hernandez-Gonzalez A."/>
            <person name="Young N.D."/>
            <person name="Perteguer M.J."/>
        </authorList>
    </citation>
    <scope>NUCLEOTIDE SEQUENCE [LARGE SCALE GENOMIC DNA]</scope>
    <source>
        <strain evidence="1">AL3</strain>
        <tissue evidence="1">Liver</tissue>
    </source>
</reference>
<dbReference type="AlphaFoldDB" id="A0ABD6EK29"/>
<proteinExistence type="predicted"/>
<organism evidence="1 2">
    <name type="scientific">Gnathostoma spinigerum</name>
    <dbReference type="NCBI Taxonomy" id="75299"/>
    <lineage>
        <taxon>Eukaryota</taxon>
        <taxon>Metazoa</taxon>
        <taxon>Ecdysozoa</taxon>
        <taxon>Nematoda</taxon>
        <taxon>Chromadorea</taxon>
        <taxon>Rhabditida</taxon>
        <taxon>Spirurina</taxon>
        <taxon>Gnathostomatomorpha</taxon>
        <taxon>Gnathostomatoidea</taxon>
        <taxon>Gnathostomatidae</taxon>
        <taxon>Gnathostoma</taxon>
    </lineage>
</organism>
<dbReference type="Proteomes" id="UP001608902">
    <property type="component" value="Unassembled WGS sequence"/>
</dbReference>
<gene>
    <name evidence="1" type="ORF">AB6A40_007042</name>
</gene>